<dbReference type="Pfam" id="PF07508">
    <property type="entry name" value="Recombinase"/>
    <property type="match status" value="1"/>
</dbReference>
<dbReference type="CDD" id="cd00338">
    <property type="entry name" value="Ser_Recombinase"/>
    <property type="match status" value="1"/>
</dbReference>
<dbReference type="GO" id="GO:0003677">
    <property type="term" value="F:DNA binding"/>
    <property type="evidence" value="ECO:0007669"/>
    <property type="project" value="InterPro"/>
</dbReference>
<dbReference type="Gene3D" id="3.40.50.1390">
    <property type="entry name" value="Resolvase, N-terminal catalytic domain"/>
    <property type="match status" value="1"/>
</dbReference>
<evidence type="ECO:0000259" key="1">
    <source>
        <dbReference type="PROSITE" id="PS51736"/>
    </source>
</evidence>
<dbReference type="InterPro" id="IPR011109">
    <property type="entry name" value="DNA_bind_recombinase_dom"/>
</dbReference>
<dbReference type="Gene3D" id="3.90.1750.20">
    <property type="entry name" value="Putative Large Serine Recombinase, Chain B, Domain 2"/>
    <property type="match status" value="1"/>
</dbReference>
<name>A0A0H4T7M3_9EURY</name>
<accession>A0A0H4T7M3</accession>
<protein>
    <submittedName>
        <fullName evidence="3">Site-specific recombinase for integration and excision</fullName>
    </submittedName>
</protein>
<sequence length="274" mass="31399">MVRVAIYTRVSTEDQAKEGFSLGAQRERLEAYCTARDWEIVATYVDDGYSGRDTRRPAYQRIMEERDRWDTILVIKMDRIHRNSRNFMEMMDNLRSWGKDFASATESLDTSTAMGRFVMDIIQRIAQLESEQIGERVYMGMAQKAKHGPGILGFQPPLGYRIASGQLFIEPAEASVVRRIFDLALQGKTLEKIASVLNDRDRVLTKRKTRWTAVKVYRILHNPVYAGFLRWDGLLRKGDHEALVAVDAFNQVQELLRSRALPDVAREGPLALEA</sequence>
<dbReference type="GO" id="GO:0000150">
    <property type="term" value="F:DNA strand exchange activity"/>
    <property type="evidence" value="ECO:0007669"/>
    <property type="project" value="InterPro"/>
</dbReference>
<evidence type="ECO:0000313" key="3">
    <source>
        <dbReference type="EMBL" id="AKQ02735.1"/>
    </source>
</evidence>
<dbReference type="SMART" id="SM00857">
    <property type="entry name" value="Resolvase"/>
    <property type="match status" value="1"/>
</dbReference>
<organism evidence="3">
    <name type="scientific">uncultured euryarchaeote Rifle_16ft_4_minimus_37664</name>
    <dbReference type="NCBI Taxonomy" id="1665194"/>
    <lineage>
        <taxon>Archaea</taxon>
        <taxon>Methanobacteriati</taxon>
        <taxon>Methanobacteriota</taxon>
        <taxon>environmental samples</taxon>
    </lineage>
</organism>
<dbReference type="InterPro" id="IPR038109">
    <property type="entry name" value="DNA_bind_recomb_sf"/>
</dbReference>
<dbReference type="AlphaFoldDB" id="A0A0H4T7M3"/>
<dbReference type="EMBL" id="KT007002">
    <property type="protein sequence ID" value="AKQ02735.1"/>
    <property type="molecule type" value="Genomic_DNA"/>
</dbReference>
<reference evidence="3" key="1">
    <citation type="journal article" date="2015" name="ISME J.">
        <title>Aquifer environment selects for microbial species cohorts in sediment and groundwater.</title>
        <authorList>
            <person name="Hug L.A."/>
            <person name="Thomas B.C."/>
            <person name="Brown C.T."/>
            <person name="Frischkorn K.R."/>
            <person name="Williams K.H."/>
            <person name="Tringe S.G."/>
            <person name="Banfield J.F."/>
        </authorList>
    </citation>
    <scope>NUCLEOTIDE SEQUENCE</scope>
</reference>
<dbReference type="PROSITE" id="PS51737">
    <property type="entry name" value="RECOMBINASE_DNA_BIND"/>
    <property type="match status" value="1"/>
</dbReference>
<evidence type="ECO:0000259" key="2">
    <source>
        <dbReference type="PROSITE" id="PS51737"/>
    </source>
</evidence>
<proteinExistence type="predicted"/>
<dbReference type="PANTHER" id="PTHR30461:SF23">
    <property type="entry name" value="DNA RECOMBINASE-RELATED"/>
    <property type="match status" value="1"/>
</dbReference>
<dbReference type="InterPro" id="IPR006119">
    <property type="entry name" value="Resolv_N"/>
</dbReference>
<feature type="domain" description="Recombinase" evidence="2">
    <location>
        <begin position="157"/>
        <end position="262"/>
    </location>
</feature>
<dbReference type="PROSITE" id="PS51736">
    <property type="entry name" value="RECOMBINASES_3"/>
    <property type="match status" value="1"/>
</dbReference>
<dbReference type="InterPro" id="IPR036162">
    <property type="entry name" value="Resolvase-like_N_sf"/>
</dbReference>
<dbReference type="Pfam" id="PF00239">
    <property type="entry name" value="Resolvase"/>
    <property type="match status" value="1"/>
</dbReference>
<dbReference type="PANTHER" id="PTHR30461">
    <property type="entry name" value="DNA-INVERTASE FROM LAMBDOID PROPHAGE"/>
    <property type="match status" value="1"/>
</dbReference>
<dbReference type="InterPro" id="IPR050639">
    <property type="entry name" value="SSR_resolvase"/>
</dbReference>
<dbReference type="SUPFAM" id="SSF53041">
    <property type="entry name" value="Resolvase-like"/>
    <property type="match status" value="1"/>
</dbReference>
<feature type="domain" description="Resolvase/invertase-type recombinase catalytic" evidence="1">
    <location>
        <begin position="3"/>
        <end position="148"/>
    </location>
</feature>